<sequence length="55" mass="6166">MAERREKSGRSRRTPDASFGEYVKRLDEPVWGLFPCIGAGEEAFGCQSYALIVID</sequence>
<reference evidence="1 2" key="1">
    <citation type="submission" date="2024-10" db="EMBL/GenBank/DDBJ databases">
        <title>Novel secondary metabolite-producing bacteria for plant disease control.</title>
        <authorList>
            <person name="Chevrette M."/>
        </authorList>
    </citation>
    <scope>NUCLEOTIDE SEQUENCE [LARGE SCALE GENOMIC DNA]</scope>
    <source>
        <strain evidence="1 2">J30 TE3557</strain>
    </source>
</reference>
<dbReference type="EMBL" id="JBIYEW010000003">
    <property type="protein sequence ID" value="MFK4640480.1"/>
    <property type="molecule type" value="Genomic_DNA"/>
</dbReference>
<evidence type="ECO:0000313" key="2">
    <source>
        <dbReference type="Proteomes" id="UP001620520"/>
    </source>
</evidence>
<organism evidence="1 2">
    <name type="scientific">Paenarthrobacter histidinolovorans</name>
    <dbReference type="NCBI Taxonomy" id="43664"/>
    <lineage>
        <taxon>Bacteria</taxon>
        <taxon>Bacillati</taxon>
        <taxon>Actinomycetota</taxon>
        <taxon>Actinomycetes</taxon>
        <taxon>Micrococcales</taxon>
        <taxon>Micrococcaceae</taxon>
        <taxon>Paenarthrobacter</taxon>
    </lineage>
</organism>
<evidence type="ECO:0000313" key="1">
    <source>
        <dbReference type="EMBL" id="MFK4640480.1"/>
    </source>
</evidence>
<dbReference type="Proteomes" id="UP001620520">
    <property type="component" value="Unassembled WGS sequence"/>
</dbReference>
<keyword evidence="2" id="KW-1185">Reference proteome</keyword>
<gene>
    <name evidence="1" type="ORF">ABIA52_003369</name>
</gene>
<protein>
    <submittedName>
        <fullName evidence="1">Uncharacterized protein</fullName>
    </submittedName>
</protein>
<proteinExistence type="predicted"/>
<accession>A0ABW8NA58</accession>
<name>A0ABW8NA58_9MICC</name>
<comment type="caution">
    <text evidence="1">The sequence shown here is derived from an EMBL/GenBank/DDBJ whole genome shotgun (WGS) entry which is preliminary data.</text>
</comment>